<dbReference type="Proteomes" id="UP001156694">
    <property type="component" value="Unassembled WGS sequence"/>
</dbReference>
<organism evidence="3 4">
    <name type="scientific">Amylibacter marinus</name>
    <dbReference type="NCBI Taxonomy" id="1475483"/>
    <lineage>
        <taxon>Bacteria</taxon>
        <taxon>Pseudomonadati</taxon>
        <taxon>Pseudomonadota</taxon>
        <taxon>Alphaproteobacteria</taxon>
        <taxon>Rhodobacterales</taxon>
        <taxon>Paracoccaceae</taxon>
        <taxon>Amylibacter</taxon>
    </lineage>
</organism>
<comment type="caution">
    <text evidence="3">The sequence shown here is derived from an EMBL/GenBank/DDBJ whole genome shotgun (WGS) entry which is preliminary data.</text>
</comment>
<feature type="coiled-coil region" evidence="1">
    <location>
        <begin position="219"/>
        <end position="260"/>
    </location>
</feature>
<dbReference type="RefSeq" id="WP_284378652.1">
    <property type="nucleotide sequence ID" value="NZ_BSNN01000004.1"/>
</dbReference>
<sequence>MPLSDHPLRATLNNELHARPFPVIRAPAQVAYLALTPSENQTAELQELIAHLGVHGDISDWYYKGRAELVSLRWERHTEFVTYTIFVEGEEATAMDNSAWDLFPQSWLDRVGGQVLTQCKVAVYPPSAKRDVEQLVVTEFAKHFQSESLASAYVLDENAVIASDFKADRDGFIRFGLLPVGSTGSHRLGRITQRLLEIETYRAMAMLTLPIAKHVFARLTELDRQLAELVKAIAEREKSHEEALERLMALSSEIEFLNAEHAYRFAGGEAYAALVAQRTQVLRETRFQGRQTFAEFMMRRFNPTVRTCGAAQARLRDISDRAARAVDLLGTRVNVRTAAQNKDLLEQMDRRAELQLRLQETVEGLSVVAISYYAVNLLSYFAYPLAQHLGLEKTKLTAILVVPVILVVFAMVRRVKHHVAKPK</sequence>
<feature type="transmembrane region" description="Helical" evidence="2">
    <location>
        <begin position="395"/>
        <end position="412"/>
    </location>
</feature>
<evidence type="ECO:0000313" key="4">
    <source>
        <dbReference type="Proteomes" id="UP001156694"/>
    </source>
</evidence>
<feature type="transmembrane region" description="Helical" evidence="2">
    <location>
        <begin position="364"/>
        <end position="383"/>
    </location>
</feature>
<dbReference type="InterPro" id="IPR021830">
    <property type="entry name" value="DUF3422"/>
</dbReference>
<dbReference type="EMBL" id="BSNN01000004">
    <property type="protein sequence ID" value="GLQ35771.1"/>
    <property type="molecule type" value="Genomic_DNA"/>
</dbReference>
<keyword evidence="2" id="KW-0472">Membrane</keyword>
<reference evidence="4" key="1">
    <citation type="journal article" date="2019" name="Int. J. Syst. Evol. Microbiol.">
        <title>The Global Catalogue of Microorganisms (GCM) 10K type strain sequencing project: providing services to taxonomists for standard genome sequencing and annotation.</title>
        <authorList>
            <consortium name="The Broad Institute Genomics Platform"/>
            <consortium name="The Broad Institute Genome Sequencing Center for Infectious Disease"/>
            <person name="Wu L."/>
            <person name="Ma J."/>
        </authorList>
    </citation>
    <scope>NUCLEOTIDE SEQUENCE [LARGE SCALE GENOMIC DNA]</scope>
    <source>
        <strain evidence="4">NBRC 110140</strain>
    </source>
</reference>
<accession>A0ABQ5VXI0</accession>
<evidence type="ECO:0008006" key="5">
    <source>
        <dbReference type="Google" id="ProtNLM"/>
    </source>
</evidence>
<keyword evidence="2" id="KW-1133">Transmembrane helix</keyword>
<protein>
    <recommendedName>
        <fullName evidence="5">Membrane-anchored protein</fullName>
    </recommendedName>
</protein>
<evidence type="ECO:0000313" key="3">
    <source>
        <dbReference type="EMBL" id="GLQ35771.1"/>
    </source>
</evidence>
<keyword evidence="4" id="KW-1185">Reference proteome</keyword>
<gene>
    <name evidence="3" type="ORF">GCM10007939_20540</name>
</gene>
<evidence type="ECO:0000256" key="2">
    <source>
        <dbReference type="SAM" id="Phobius"/>
    </source>
</evidence>
<keyword evidence="2" id="KW-0812">Transmembrane</keyword>
<dbReference type="Pfam" id="PF11902">
    <property type="entry name" value="DUF3422"/>
    <property type="match status" value="1"/>
</dbReference>
<proteinExistence type="predicted"/>
<evidence type="ECO:0000256" key="1">
    <source>
        <dbReference type="SAM" id="Coils"/>
    </source>
</evidence>
<keyword evidence="1" id="KW-0175">Coiled coil</keyword>
<name>A0ABQ5VXI0_9RHOB</name>